<dbReference type="Proteomes" id="UP001141806">
    <property type="component" value="Unassembled WGS sequence"/>
</dbReference>
<feature type="transmembrane region" description="Helical" evidence="1">
    <location>
        <begin position="17"/>
        <end position="37"/>
    </location>
</feature>
<dbReference type="AlphaFoldDB" id="A0A9Q0QPJ6"/>
<comment type="caution">
    <text evidence="2">The sequence shown here is derived from an EMBL/GenBank/DDBJ whole genome shotgun (WGS) entry which is preliminary data.</text>
</comment>
<evidence type="ECO:0000313" key="2">
    <source>
        <dbReference type="EMBL" id="KAJ4967155.1"/>
    </source>
</evidence>
<feature type="transmembrane region" description="Helical" evidence="1">
    <location>
        <begin position="44"/>
        <end position="61"/>
    </location>
</feature>
<keyword evidence="1" id="KW-1133">Transmembrane helix</keyword>
<evidence type="ECO:0000313" key="3">
    <source>
        <dbReference type="Proteomes" id="UP001141806"/>
    </source>
</evidence>
<evidence type="ECO:0000256" key="1">
    <source>
        <dbReference type="SAM" id="Phobius"/>
    </source>
</evidence>
<organism evidence="2 3">
    <name type="scientific">Protea cynaroides</name>
    <dbReference type="NCBI Taxonomy" id="273540"/>
    <lineage>
        <taxon>Eukaryota</taxon>
        <taxon>Viridiplantae</taxon>
        <taxon>Streptophyta</taxon>
        <taxon>Embryophyta</taxon>
        <taxon>Tracheophyta</taxon>
        <taxon>Spermatophyta</taxon>
        <taxon>Magnoliopsida</taxon>
        <taxon>Proteales</taxon>
        <taxon>Proteaceae</taxon>
        <taxon>Protea</taxon>
    </lineage>
</organism>
<protein>
    <submittedName>
        <fullName evidence="2">Uncharacterized protein</fullName>
    </submittedName>
</protein>
<keyword evidence="1" id="KW-0812">Transmembrane</keyword>
<reference evidence="2" key="1">
    <citation type="journal article" date="2023" name="Plant J.">
        <title>The genome of the king protea, Protea cynaroides.</title>
        <authorList>
            <person name="Chang J."/>
            <person name="Duong T.A."/>
            <person name="Schoeman C."/>
            <person name="Ma X."/>
            <person name="Roodt D."/>
            <person name="Barker N."/>
            <person name="Li Z."/>
            <person name="Van de Peer Y."/>
            <person name="Mizrachi E."/>
        </authorList>
    </citation>
    <scope>NUCLEOTIDE SEQUENCE</scope>
    <source>
        <tissue evidence="2">Young leaves</tissue>
    </source>
</reference>
<sequence length="115" mass="12687">MLPHVPNLKGCGNVNNAITSTVMALALLLSFFLFYGWKGMADSLLLIFSGAAGLSDLVFGVDGTTGRPFSMENQLQIRFKQVLEENEGLHWCRIISAYWDQMVSLSHHGANDLNL</sequence>
<accession>A0A9Q0QPJ6</accession>
<name>A0A9Q0QPJ6_9MAGN</name>
<gene>
    <name evidence="2" type="ORF">NE237_019004</name>
</gene>
<proteinExistence type="predicted"/>
<dbReference type="EMBL" id="JAMYWD010000007">
    <property type="protein sequence ID" value="KAJ4967155.1"/>
    <property type="molecule type" value="Genomic_DNA"/>
</dbReference>
<keyword evidence="3" id="KW-1185">Reference proteome</keyword>
<keyword evidence="1" id="KW-0472">Membrane</keyword>